<evidence type="ECO:0000256" key="1">
    <source>
        <dbReference type="SAM" id="Coils"/>
    </source>
</evidence>
<keyword evidence="3" id="KW-1185">Reference proteome</keyword>
<reference evidence="2 3" key="1">
    <citation type="journal article" date="2020" name="Genome Biol. Evol.">
        <title>Comparative genomics of strictly vertically transmitted, feminizing microsporidia endosymbionts of amphipod crustaceans.</title>
        <authorList>
            <person name="Cormier A."/>
            <person name="Chebbi M.A."/>
            <person name="Giraud I."/>
            <person name="Wattier R."/>
            <person name="Teixeira M."/>
            <person name="Gilbert C."/>
            <person name="Rigaud T."/>
            <person name="Cordaux R."/>
        </authorList>
    </citation>
    <scope>NUCLEOTIDE SEQUENCE [LARGE SCALE GENOMIC DNA]</scope>
    <source>
        <strain evidence="2 3">Ou3-Ou53</strain>
    </source>
</reference>
<proteinExistence type="predicted"/>
<evidence type="ECO:0000313" key="3">
    <source>
        <dbReference type="Proteomes" id="UP000740883"/>
    </source>
</evidence>
<dbReference type="EMBL" id="SBJO01000195">
    <property type="protein sequence ID" value="KAF9762257.1"/>
    <property type="molecule type" value="Genomic_DNA"/>
</dbReference>
<dbReference type="Proteomes" id="UP000740883">
    <property type="component" value="Unassembled WGS sequence"/>
</dbReference>
<sequence length="129" mass="15475">MVSISKIEYNRKLKESFYHGLGFYTRMKVAEKSSQALEEILDCLERIEDNLTLEIEKLKNYAQRKATYTDKDKFINNNWCSNCKNNTHKTKTCYFLNRDQKKKTERTSRTAKREEKSCIMVKKKQKLWS</sequence>
<comment type="caution">
    <text evidence="2">The sequence shown here is derived from an EMBL/GenBank/DDBJ whole genome shotgun (WGS) entry which is preliminary data.</text>
</comment>
<organism evidence="2 3">
    <name type="scientific">Nosema granulosis</name>
    <dbReference type="NCBI Taxonomy" id="83296"/>
    <lineage>
        <taxon>Eukaryota</taxon>
        <taxon>Fungi</taxon>
        <taxon>Fungi incertae sedis</taxon>
        <taxon>Microsporidia</taxon>
        <taxon>Nosematidae</taxon>
        <taxon>Nosema</taxon>
    </lineage>
</organism>
<keyword evidence="1" id="KW-0175">Coiled coil</keyword>
<gene>
    <name evidence="2" type="ORF">NGRA_2136</name>
</gene>
<protein>
    <submittedName>
        <fullName evidence="2">Uncharacterized protein</fullName>
    </submittedName>
</protein>
<name>A0A9P6GY71_9MICR</name>
<dbReference type="AlphaFoldDB" id="A0A9P6GY71"/>
<feature type="coiled-coil region" evidence="1">
    <location>
        <begin position="27"/>
        <end position="64"/>
    </location>
</feature>
<accession>A0A9P6GY71</accession>
<evidence type="ECO:0000313" key="2">
    <source>
        <dbReference type="EMBL" id="KAF9762257.1"/>
    </source>
</evidence>